<protein>
    <submittedName>
        <fullName evidence="4">GMC oxidoreductase</fullName>
    </submittedName>
</protein>
<dbReference type="GO" id="GO:0050660">
    <property type="term" value="F:flavin adenine dinucleotide binding"/>
    <property type="evidence" value="ECO:0007669"/>
    <property type="project" value="InterPro"/>
</dbReference>
<dbReference type="AlphaFoldDB" id="A0A2J6SG83"/>
<keyword evidence="2" id="KW-0732">Signal</keyword>
<evidence type="ECO:0000313" key="5">
    <source>
        <dbReference type="Proteomes" id="UP000235371"/>
    </source>
</evidence>
<dbReference type="EMBL" id="KZ613919">
    <property type="protein sequence ID" value="PMD49781.1"/>
    <property type="molecule type" value="Genomic_DNA"/>
</dbReference>
<dbReference type="PROSITE" id="PS00624">
    <property type="entry name" value="GMC_OXRED_2"/>
    <property type="match status" value="1"/>
</dbReference>
<feature type="chain" id="PRO_5014463570" evidence="2">
    <location>
        <begin position="24"/>
        <end position="647"/>
    </location>
</feature>
<feature type="signal peptide" evidence="2">
    <location>
        <begin position="1"/>
        <end position="23"/>
    </location>
</feature>
<dbReference type="STRING" id="1095630.A0A2J6SG83"/>
<dbReference type="SUPFAM" id="SSF54373">
    <property type="entry name" value="FAD-linked reductases, C-terminal domain"/>
    <property type="match status" value="1"/>
</dbReference>
<keyword evidence="5" id="KW-1185">Reference proteome</keyword>
<dbReference type="InterPro" id="IPR012132">
    <property type="entry name" value="GMC_OxRdtase"/>
</dbReference>
<evidence type="ECO:0000259" key="3">
    <source>
        <dbReference type="PROSITE" id="PS00624"/>
    </source>
</evidence>
<reference evidence="4 5" key="1">
    <citation type="submission" date="2016-04" db="EMBL/GenBank/DDBJ databases">
        <title>A degradative enzymes factory behind the ericoid mycorrhizal symbiosis.</title>
        <authorList>
            <consortium name="DOE Joint Genome Institute"/>
            <person name="Martino E."/>
            <person name="Morin E."/>
            <person name="Grelet G."/>
            <person name="Kuo A."/>
            <person name="Kohler A."/>
            <person name="Daghino S."/>
            <person name="Barry K."/>
            <person name="Choi C."/>
            <person name="Cichocki N."/>
            <person name="Clum A."/>
            <person name="Copeland A."/>
            <person name="Hainaut M."/>
            <person name="Haridas S."/>
            <person name="Labutti K."/>
            <person name="Lindquist E."/>
            <person name="Lipzen A."/>
            <person name="Khouja H.-R."/>
            <person name="Murat C."/>
            <person name="Ohm R."/>
            <person name="Olson A."/>
            <person name="Spatafora J."/>
            <person name="Veneault-Fourrey C."/>
            <person name="Henrissat B."/>
            <person name="Grigoriev I."/>
            <person name="Martin F."/>
            <person name="Perotto S."/>
        </authorList>
    </citation>
    <scope>NUCLEOTIDE SEQUENCE [LARGE SCALE GENOMIC DNA]</scope>
    <source>
        <strain evidence="4 5">E</strain>
    </source>
</reference>
<dbReference type="Pfam" id="PF05199">
    <property type="entry name" value="GMC_oxred_C"/>
    <property type="match status" value="1"/>
</dbReference>
<gene>
    <name evidence="4" type="ORF">K444DRAFT_638390</name>
</gene>
<dbReference type="InterPro" id="IPR000172">
    <property type="entry name" value="GMC_OxRdtase_N"/>
</dbReference>
<dbReference type="PIRSF" id="PIRSF000137">
    <property type="entry name" value="Alcohol_oxidase"/>
    <property type="match status" value="1"/>
</dbReference>
<organism evidence="4 5">
    <name type="scientific">Hyaloscypha bicolor E</name>
    <dbReference type="NCBI Taxonomy" id="1095630"/>
    <lineage>
        <taxon>Eukaryota</taxon>
        <taxon>Fungi</taxon>
        <taxon>Dikarya</taxon>
        <taxon>Ascomycota</taxon>
        <taxon>Pezizomycotina</taxon>
        <taxon>Leotiomycetes</taxon>
        <taxon>Helotiales</taxon>
        <taxon>Hyaloscyphaceae</taxon>
        <taxon>Hyaloscypha</taxon>
        <taxon>Hyaloscypha bicolor</taxon>
    </lineage>
</organism>
<evidence type="ECO:0000256" key="2">
    <source>
        <dbReference type="SAM" id="SignalP"/>
    </source>
</evidence>
<dbReference type="Pfam" id="PF13450">
    <property type="entry name" value="NAD_binding_8"/>
    <property type="match status" value="1"/>
</dbReference>
<proteinExistence type="inferred from homology"/>
<dbReference type="SUPFAM" id="SSF51905">
    <property type="entry name" value="FAD/NAD(P)-binding domain"/>
    <property type="match status" value="1"/>
</dbReference>
<dbReference type="PANTHER" id="PTHR11552:SF80">
    <property type="entry name" value="GMC OXIDOREDUCTASE"/>
    <property type="match status" value="1"/>
</dbReference>
<dbReference type="Proteomes" id="UP000235371">
    <property type="component" value="Unassembled WGS sequence"/>
</dbReference>
<dbReference type="GO" id="GO:0016614">
    <property type="term" value="F:oxidoreductase activity, acting on CH-OH group of donors"/>
    <property type="evidence" value="ECO:0007669"/>
    <property type="project" value="InterPro"/>
</dbReference>
<dbReference type="Gene3D" id="3.30.560.10">
    <property type="entry name" value="Glucose Oxidase, domain 3"/>
    <property type="match status" value="1"/>
</dbReference>
<dbReference type="RefSeq" id="XP_024726685.1">
    <property type="nucleotide sequence ID" value="XM_024884245.1"/>
</dbReference>
<dbReference type="GeneID" id="36592322"/>
<dbReference type="InterPro" id="IPR007867">
    <property type="entry name" value="GMC_OxRtase_C"/>
</dbReference>
<dbReference type="OrthoDB" id="269227at2759"/>
<evidence type="ECO:0000256" key="1">
    <source>
        <dbReference type="ARBA" id="ARBA00010790"/>
    </source>
</evidence>
<dbReference type="PANTHER" id="PTHR11552">
    <property type="entry name" value="GLUCOSE-METHANOL-CHOLINE GMC OXIDOREDUCTASE"/>
    <property type="match status" value="1"/>
</dbReference>
<name>A0A2J6SG83_9HELO</name>
<dbReference type="InParanoid" id="A0A2J6SG83"/>
<accession>A0A2J6SG83</accession>
<comment type="similarity">
    <text evidence="1">Belongs to the GMC oxidoreductase family.</text>
</comment>
<feature type="domain" description="Glucose-methanol-choline oxidoreductase N-terminal" evidence="3">
    <location>
        <begin position="355"/>
        <end position="369"/>
    </location>
</feature>
<evidence type="ECO:0000313" key="4">
    <source>
        <dbReference type="EMBL" id="PMD49781.1"/>
    </source>
</evidence>
<dbReference type="Pfam" id="PF00732">
    <property type="entry name" value="GMC_oxred_N"/>
    <property type="match status" value="1"/>
</dbReference>
<sequence length="647" mass="69459">MIDMGKFWYLALLSLSLFSSVIASSNTYDYIVVGSGPGGGTLAANLAKAGQSVLLLEAGDDQGSNPNEEIAGWFFKAFSDPLMRWDFFVKLHSDDAITAQYEHLTWETTDGQFYVGTDPPAGAKLLGVYYPRAGTLGGCSTHNALIAALPSHSDWDYIAQITGDASWKHNNMQQYFAQLEHDHVVPPGTPGHGFSGPLDITVNGPQYLQNQTNAFKVLQATAQSFGQNPANLSNILTYSDLNNNNANHDQQVGIFGCPAHRTVDGRRVSSRTLVVNIWNATNADGSKKYPNFDVRLHSFATKILFNTNGAVPRAIGVEYLAGESMYNADPRHNYTANPGVKTQVFARKEVIVAGGTFNSPQLLMLSGVGSKADLKALDISVVVDLPGVGTNLQDNTEMGVSAEASQDFTSIGPPCTFGATPDDPCLPLWEVGQGPYIQGPLGAVMFKSSQAALNERDFMMFPLSAGSFNGYWPAETVNVVPGPAQSNFDFSMVKIHTQSRGTVKLASNNPRDTPLINFQFFEGAGADADLQAYVDAVQWGRGVFDSLNSTLGPWTETLPCQGNRSCDVKAFVKAQAWSHHATSSCAIGSDNNPLAVLDSKFRVRGTKGLRVVDASAFPRTPGAFPVLPTFVLGMKGSAAVLADANSW</sequence>
<dbReference type="Gene3D" id="3.50.50.60">
    <property type="entry name" value="FAD/NAD(P)-binding domain"/>
    <property type="match status" value="1"/>
</dbReference>
<dbReference type="InterPro" id="IPR036188">
    <property type="entry name" value="FAD/NAD-bd_sf"/>
</dbReference>